<dbReference type="Pfam" id="PF01161">
    <property type="entry name" value="PBP"/>
    <property type="match status" value="1"/>
</dbReference>
<evidence type="ECO:0000313" key="1">
    <source>
        <dbReference type="EMBL" id="CAD8322052.1"/>
    </source>
</evidence>
<reference evidence="1" key="1">
    <citation type="submission" date="2021-01" db="EMBL/GenBank/DDBJ databases">
        <authorList>
            <person name="Corre E."/>
            <person name="Pelletier E."/>
            <person name="Niang G."/>
            <person name="Scheremetjew M."/>
            <person name="Finn R."/>
            <person name="Kale V."/>
            <person name="Holt S."/>
            <person name="Cochrane G."/>
            <person name="Meng A."/>
            <person name="Brown T."/>
            <person name="Cohen L."/>
        </authorList>
    </citation>
    <scope>NUCLEOTIDE SEQUENCE</scope>
    <source>
        <strain evidence="1">CCMP147</strain>
    </source>
</reference>
<dbReference type="SUPFAM" id="SSF49777">
    <property type="entry name" value="PEBP-like"/>
    <property type="match status" value="1"/>
</dbReference>
<dbReference type="InterPro" id="IPR008914">
    <property type="entry name" value="PEBP"/>
</dbReference>
<dbReference type="InterPro" id="IPR036610">
    <property type="entry name" value="PEBP-like_sf"/>
</dbReference>
<proteinExistence type="predicted"/>
<organism evidence="1">
    <name type="scientific">Pseudictyota dubia</name>
    <dbReference type="NCBI Taxonomy" id="2749911"/>
    <lineage>
        <taxon>Eukaryota</taxon>
        <taxon>Sar</taxon>
        <taxon>Stramenopiles</taxon>
        <taxon>Ochrophyta</taxon>
        <taxon>Bacillariophyta</taxon>
        <taxon>Mediophyceae</taxon>
        <taxon>Biddulphiophycidae</taxon>
        <taxon>Eupodiscales</taxon>
        <taxon>Odontellaceae</taxon>
        <taxon>Pseudictyota</taxon>
    </lineage>
</organism>
<protein>
    <recommendedName>
        <fullName evidence="2">Phosphatidylethanolamine-binding protein</fullName>
    </recommendedName>
</protein>
<gene>
    <name evidence="1" type="ORF">TDUB1175_LOCUS20468</name>
</gene>
<accession>A0A7R9WG80</accession>
<name>A0A7R9WG80_9STRA</name>
<dbReference type="Gene3D" id="3.90.280.10">
    <property type="entry name" value="PEBP-like"/>
    <property type="match status" value="1"/>
</dbReference>
<evidence type="ECO:0008006" key="2">
    <source>
        <dbReference type="Google" id="ProtNLM"/>
    </source>
</evidence>
<dbReference type="EMBL" id="HBED01040701">
    <property type="protein sequence ID" value="CAD8322052.1"/>
    <property type="molecule type" value="Transcribed_RNA"/>
</dbReference>
<dbReference type="AlphaFoldDB" id="A0A7R9WG80"/>
<sequence length="193" mass="20696">MTSSQHDLSPVNFLAPILSLREEDLGTLSILSVAYPAANVDVSTPGKTLAPAELVPLKGAAGLLPHVRCSAGLKDDASYHLAFFDPDAPEDPTKNGPFGDWQWLVLGLTKGDLTNDDPGDQAKTFVANQVMAHDGPNPPAGEAKHRYVLVLFEGVGEVSKPAGAPKSWLFKKFVDENKSSLRPVGLNFYFAEQ</sequence>